<protein>
    <submittedName>
        <fullName evidence="1">Uncharacterized protein</fullName>
    </submittedName>
</protein>
<keyword evidence="2" id="KW-1185">Reference proteome</keyword>
<organism evidence="1 2">
    <name type="scientific">Trichoderma simmonsii</name>
    <dbReference type="NCBI Taxonomy" id="1491479"/>
    <lineage>
        <taxon>Eukaryota</taxon>
        <taxon>Fungi</taxon>
        <taxon>Dikarya</taxon>
        <taxon>Ascomycota</taxon>
        <taxon>Pezizomycotina</taxon>
        <taxon>Sordariomycetes</taxon>
        <taxon>Hypocreomycetidae</taxon>
        <taxon>Hypocreales</taxon>
        <taxon>Hypocreaceae</taxon>
        <taxon>Trichoderma</taxon>
    </lineage>
</organism>
<sequence length="114" mass="12603">MWKREKERREDEKYPAELWPEAKETQARSLVVYRANAGPICWALAAAATVDALPIGCPNKTNKLVPISLVFSIRLSLLLLAVQAVSRFGATSPPLRPSYDALPPSIVKHRPVAL</sequence>
<reference evidence="1 2" key="1">
    <citation type="journal article" date="2021" name="BMC Genomics">
        <title>Telomere-to-telomere genome assembly of asparaginase-producing Trichoderma simmonsii.</title>
        <authorList>
            <person name="Chung D."/>
            <person name="Kwon Y.M."/>
            <person name="Yang Y."/>
        </authorList>
    </citation>
    <scope>NUCLEOTIDE SEQUENCE [LARGE SCALE GENOMIC DNA]</scope>
    <source>
        <strain evidence="1 2">GH-Sj1</strain>
    </source>
</reference>
<dbReference type="AlphaFoldDB" id="A0A8G0LNH2"/>
<accession>A0A8G0LNH2</accession>
<dbReference type="EMBL" id="CP075870">
    <property type="protein sequence ID" value="QYT05534.1"/>
    <property type="molecule type" value="Genomic_DNA"/>
</dbReference>
<evidence type="ECO:0000313" key="1">
    <source>
        <dbReference type="EMBL" id="QYT05534.1"/>
    </source>
</evidence>
<evidence type="ECO:0000313" key="2">
    <source>
        <dbReference type="Proteomes" id="UP000826661"/>
    </source>
</evidence>
<dbReference type="Proteomes" id="UP000826661">
    <property type="component" value="Chromosome VII"/>
</dbReference>
<name>A0A8G0LNH2_9HYPO</name>
<proteinExistence type="predicted"/>
<gene>
    <name evidence="1" type="ORF">H0G86_012428</name>
</gene>